<dbReference type="GO" id="GO:0046061">
    <property type="term" value="P:dATP catabolic process"/>
    <property type="evidence" value="ECO:0007669"/>
    <property type="project" value="TreeGrafter"/>
</dbReference>
<dbReference type="GO" id="GO:0006950">
    <property type="term" value="P:response to stress"/>
    <property type="evidence" value="ECO:0007669"/>
    <property type="project" value="UniProtKB-ARBA"/>
</dbReference>
<dbReference type="NCBIfam" id="TIGR00444">
    <property type="entry name" value="mazG"/>
    <property type="match status" value="1"/>
</dbReference>
<protein>
    <submittedName>
        <fullName evidence="2">Nucleoside triphosphate pyrophosphohydrolase</fullName>
        <ecNumber evidence="2">3.6.1.8</ecNumber>
    </submittedName>
</protein>
<gene>
    <name evidence="2" type="primary">mazG</name>
    <name evidence="2" type="ORF">SAMEA3545359_01193</name>
</gene>
<dbReference type="CDD" id="cd11528">
    <property type="entry name" value="NTP-PPase_MazG_Nterm"/>
    <property type="match status" value="1"/>
</dbReference>
<organism evidence="2">
    <name type="scientific">uncultured Anaerotruncus sp</name>
    <dbReference type="NCBI Taxonomy" id="905011"/>
    <lineage>
        <taxon>Bacteria</taxon>
        <taxon>Bacillati</taxon>
        <taxon>Bacillota</taxon>
        <taxon>Clostridia</taxon>
        <taxon>Eubacteriales</taxon>
        <taxon>Oscillospiraceae</taxon>
        <taxon>Anaerotruncus</taxon>
        <taxon>environmental samples</taxon>
    </lineage>
</organism>
<evidence type="ECO:0000259" key="1">
    <source>
        <dbReference type="Pfam" id="PF03819"/>
    </source>
</evidence>
<proteinExistence type="predicted"/>
<reference evidence="2" key="1">
    <citation type="submission" date="2015-09" db="EMBL/GenBank/DDBJ databases">
        <authorList>
            <consortium name="Pathogen Informatics"/>
        </authorList>
    </citation>
    <scope>NUCLEOTIDE SEQUENCE</scope>
    <source>
        <strain evidence="2">2789STDY5834896</strain>
    </source>
</reference>
<dbReference type="GO" id="GO:0046052">
    <property type="term" value="P:UTP catabolic process"/>
    <property type="evidence" value="ECO:0007669"/>
    <property type="project" value="TreeGrafter"/>
</dbReference>
<dbReference type="PANTHER" id="PTHR30522:SF0">
    <property type="entry name" value="NUCLEOSIDE TRIPHOSPHATE PYROPHOSPHOHYDROLASE"/>
    <property type="match status" value="1"/>
</dbReference>
<dbReference type="SUPFAM" id="SSF101386">
    <property type="entry name" value="all-alpha NTP pyrophosphatases"/>
    <property type="match status" value="2"/>
</dbReference>
<sequence length="236" mass="26211">MDFTVKDHYDLQDLLAIVRLLRDPAEGCPWDKVQTHQSIRRNFIEETYEVCDAIDQNDVAGLREELGDVLLQVALHTQMEQEQGHFDFGDVADDICQKLVLRHPHIFGSAKAGDGSQALDNWEAIKKQSKGVTSAAQHAAAVPHCLPALMRAKKVQKRLAEEDSALKDRGQAISSLKNAVDCLDKDLQNCDNREELIGDALYALVSVARLAGADAEEVLGFTCDRAISRHAQRQQK</sequence>
<dbReference type="InterPro" id="IPR011551">
    <property type="entry name" value="NTP_PyrPHydrolase_MazG"/>
</dbReference>
<dbReference type="FunFam" id="1.10.287.1080:FF:000001">
    <property type="entry name" value="Nucleoside triphosphate pyrophosphohydrolase"/>
    <property type="match status" value="1"/>
</dbReference>
<dbReference type="EC" id="3.6.1.8" evidence="2"/>
<dbReference type="InterPro" id="IPR004518">
    <property type="entry name" value="MazG-like_dom"/>
</dbReference>
<dbReference type="GO" id="GO:0046081">
    <property type="term" value="P:dUTP catabolic process"/>
    <property type="evidence" value="ECO:0007669"/>
    <property type="project" value="TreeGrafter"/>
</dbReference>
<dbReference type="NCBIfam" id="NF007113">
    <property type="entry name" value="PRK09562.1"/>
    <property type="match status" value="1"/>
</dbReference>
<dbReference type="GO" id="GO:0046076">
    <property type="term" value="P:dTTP catabolic process"/>
    <property type="evidence" value="ECO:0007669"/>
    <property type="project" value="TreeGrafter"/>
</dbReference>
<evidence type="ECO:0000313" key="2">
    <source>
        <dbReference type="EMBL" id="SCJ63990.1"/>
    </source>
</evidence>
<dbReference type="GO" id="GO:0006203">
    <property type="term" value="P:dGTP catabolic process"/>
    <property type="evidence" value="ECO:0007669"/>
    <property type="project" value="TreeGrafter"/>
</dbReference>
<keyword evidence="2" id="KW-0378">Hydrolase</keyword>
<dbReference type="AlphaFoldDB" id="A0A1C6I342"/>
<dbReference type="GO" id="GO:0046047">
    <property type="term" value="P:TTP catabolic process"/>
    <property type="evidence" value="ECO:0007669"/>
    <property type="project" value="TreeGrafter"/>
</dbReference>
<accession>A0A1C6I342</accession>
<dbReference type="InterPro" id="IPR048015">
    <property type="entry name" value="NTP-PPase_MazG-like_N"/>
</dbReference>
<dbReference type="GO" id="GO:0047693">
    <property type="term" value="F:ATP diphosphatase activity"/>
    <property type="evidence" value="ECO:0007669"/>
    <property type="project" value="UniProtKB-EC"/>
</dbReference>
<feature type="domain" description="NTP pyrophosphohydrolase MazG-like" evidence="1">
    <location>
        <begin position="34"/>
        <end position="107"/>
    </location>
</feature>
<dbReference type="EMBL" id="FMHG01000001">
    <property type="protein sequence ID" value="SCJ63990.1"/>
    <property type="molecule type" value="Genomic_DNA"/>
</dbReference>
<dbReference type="Gene3D" id="1.10.287.1080">
    <property type="entry name" value="MazG-like"/>
    <property type="match status" value="2"/>
</dbReference>
<dbReference type="PANTHER" id="PTHR30522">
    <property type="entry name" value="NUCLEOSIDE TRIPHOSPHATE PYROPHOSPHOHYDROLASE"/>
    <property type="match status" value="1"/>
</dbReference>
<name>A0A1C6I342_9FIRM</name>
<dbReference type="Pfam" id="PF03819">
    <property type="entry name" value="MazG"/>
    <property type="match status" value="1"/>
</dbReference>